<dbReference type="AlphaFoldDB" id="A0A645HXQ9"/>
<proteinExistence type="predicted"/>
<organism evidence="2">
    <name type="scientific">bioreactor metagenome</name>
    <dbReference type="NCBI Taxonomy" id="1076179"/>
    <lineage>
        <taxon>unclassified sequences</taxon>
        <taxon>metagenomes</taxon>
        <taxon>ecological metagenomes</taxon>
    </lineage>
</organism>
<sequence>MKIALSLVQPALAVGHAAHEKMPLGVPVGNAAQQHLRLGQVPQIDALAHLLIGGAAGIGLLPLLLIRAGGGPGIGAAAAAQLLNGIIRLVDFLHLLLGQVGQRIVLVVVGMVFAGQLPVGALDFLVGGAGLDAQHAVRIVHVVILSYCCIFRRAADASPAATGH</sequence>
<gene>
    <name evidence="2" type="ORF">SDC9_190538</name>
</gene>
<protein>
    <submittedName>
        <fullName evidence="2">Uncharacterized protein</fullName>
    </submittedName>
</protein>
<reference evidence="2" key="1">
    <citation type="submission" date="2019-08" db="EMBL/GenBank/DDBJ databases">
        <authorList>
            <person name="Kucharzyk K."/>
            <person name="Murdoch R.W."/>
            <person name="Higgins S."/>
            <person name="Loffler F."/>
        </authorList>
    </citation>
    <scope>NUCLEOTIDE SEQUENCE</scope>
</reference>
<feature type="transmembrane region" description="Helical" evidence="1">
    <location>
        <begin position="46"/>
        <end position="66"/>
    </location>
</feature>
<name>A0A645HXQ9_9ZZZZ</name>
<dbReference type="EMBL" id="VSSQ01101075">
    <property type="protein sequence ID" value="MPN42979.1"/>
    <property type="molecule type" value="Genomic_DNA"/>
</dbReference>
<keyword evidence="1" id="KW-0812">Transmembrane</keyword>
<feature type="transmembrane region" description="Helical" evidence="1">
    <location>
        <begin position="104"/>
        <end position="126"/>
    </location>
</feature>
<keyword evidence="1" id="KW-1133">Transmembrane helix</keyword>
<comment type="caution">
    <text evidence="2">The sequence shown here is derived from an EMBL/GenBank/DDBJ whole genome shotgun (WGS) entry which is preliminary data.</text>
</comment>
<evidence type="ECO:0000256" key="1">
    <source>
        <dbReference type="SAM" id="Phobius"/>
    </source>
</evidence>
<feature type="transmembrane region" description="Helical" evidence="1">
    <location>
        <begin position="78"/>
        <end position="98"/>
    </location>
</feature>
<accession>A0A645HXQ9</accession>
<keyword evidence="1" id="KW-0472">Membrane</keyword>
<evidence type="ECO:0000313" key="2">
    <source>
        <dbReference type="EMBL" id="MPN42979.1"/>
    </source>
</evidence>